<evidence type="ECO:0000313" key="3">
    <source>
        <dbReference type="EMBL" id="QUD90370.1"/>
    </source>
</evidence>
<evidence type="ECO:0000313" key="4">
    <source>
        <dbReference type="Proteomes" id="UP000676409"/>
    </source>
</evidence>
<dbReference type="RefSeq" id="WP_211940421.1">
    <property type="nucleotide sequence ID" value="NZ_CP073078.1"/>
</dbReference>
<dbReference type="PANTHER" id="PTHR34075:SF5">
    <property type="entry name" value="BLR3430 PROTEIN"/>
    <property type="match status" value="1"/>
</dbReference>
<evidence type="ECO:0000259" key="1">
    <source>
        <dbReference type="Pfam" id="PF01796"/>
    </source>
</evidence>
<feature type="domain" description="ChsH2 C-terminal OB-fold" evidence="1">
    <location>
        <begin position="56"/>
        <end position="119"/>
    </location>
</feature>
<dbReference type="InterPro" id="IPR002878">
    <property type="entry name" value="ChsH2_C"/>
</dbReference>
<dbReference type="PANTHER" id="PTHR34075">
    <property type="entry name" value="BLR3430 PROTEIN"/>
    <property type="match status" value="1"/>
</dbReference>
<dbReference type="Gene3D" id="6.10.30.10">
    <property type="match status" value="1"/>
</dbReference>
<dbReference type="Proteomes" id="UP000676409">
    <property type="component" value="Chromosome"/>
</dbReference>
<evidence type="ECO:0000259" key="2">
    <source>
        <dbReference type="Pfam" id="PF12172"/>
    </source>
</evidence>
<dbReference type="Pfam" id="PF12172">
    <property type="entry name" value="zf-ChsH2"/>
    <property type="match status" value="1"/>
</dbReference>
<dbReference type="Pfam" id="PF01796">
    <property type="entry name" value="OB_ChsH2_C"/>
    <property type="match status" value="1"/>
</dbReference>
<dbReference type="InterPro" id="IPR012340">
    <property type="entry name" value="NA-bd_OB-fold"/>
</dbReference>
<dbReference type="EMBL" id="CP073078">
    <property type="protein sequence ID" value="QUD90370.1"/>
    <property type="molecule type" value="Genomic_DNA"/>
</dbReference>
<dbReference type="AlphaFoldDB" id="A0A975G3U3"/>
<name>A0A975G3U3_9CAUL</name>
<organism evidence="3 4">
    <name type="scientific">Phenylobacterium montanum</name>
    <dbReference type="NCBI Taxonomy" id="2823693"/>
    <lineage>
        <taxon>Bacteria</taxon>
        <taxon>Pseudomonadati</taxon>
        <taxon>Pseudomonadota</taxon>
        <taxon>Alphaproteobacteria</taxon>
        <taxon>Caulobacterales</taxon>
        <taxon>Caulobacteraceae</taxon>
        <taxon>Phenylobacterium</taxon>
    </lineage>
</organism>
<feature type="domain" description="ChsH2 rubredoxin-like zinc ribbon" evidence="2">
    <location>
        <begin position="19"/>
        <end position="51"/>
    </location>
</feature>
<reference evidence="3" key="1">
    <citation type="submission" date="2021-04" db="EMBL/GenBank/DDBJ databases">
        <title>The complete genome sequence of Caulobacter sp. S6.</title>
        <authorList>
            <person name="Tang Y."/>
            <person name="Ouyang W."/>
            <person name="Liu Q."/>
            <person name="Huang B."/>
            <person name="Guo Z."/>
            <person name="Lei P."/>
        </authorList>
    </citation>
    <scope>NUCLEOTIDE SEQUENCE</scope>
    <source>
        <strain evidence="3">S6</strain>
    </source>
</reference>
<dbReference type="InterPro" id="IPR052513">
    <property type="entry name" value="Thioester_dehydratase-like"/>
</dbReference>
<keyword evidence="4" id="KW-1185">Reference proteome</keyword>
<gene>
    <name evidence="3" type="ORF">KCG34_11155</name>
</gene>
<dbReference type="KEGG" id="caul:KCG34_11155"/>
<accession>A0A975G3U3</accession>
<protein>
    <submittedName>
        <fullName evidence="3">OB-fold domain-containing protein</fullName>
    </submittedName>
</protein>
<sequence>MGAEMILPFVADRETEGFFAAAAEQRLVFRACADCDRGLHPPTEHCPHCGGWNTGWREARGTGRLHTWTLVTHQVHPAFPTPYTLVVVQLDDAPDVRLMGRLDGAPELAEGQPMQVWFQTLEPGVVLPQWRVA</sequence>
<proteinExistence type="predicted"/>
<dbReference type="InterPro" id="IPR022002">
    <property type="entry name" value="ChsH2_Znr"/>
</dbReference>
<dbReference type="SUPFAM" id="SSF50249">
    <property type="entry name" value="Nucleic acid-binding proteins"/>
    <property type="match status" value="1"/>
</dbReference>